<keyword evidence="2" id="KW-1185">Reference proteome</keyword>
<sequence length="47" mass="5323">MTVARLRFEKAAAEMAAEHRFGGLDVRSTELEIMEEATRLVKEARTT</sequence>
<dbReference type="RefSeq" id="WP_307226814.1">
    <property type="nucleotide sequence ID" value="NZ_JAUSVF010000001.1"/>
</dbReference>
<proteinExistence type="predicted"/>
<dbReference type="EMBL" id="JAUSVF010000001">
    <property type="protein sequence ID" value="MDQ0318603.1"/>
    <property type="molecule type" value="Genomic_DNA"/>
</dbReference>
<evidence type="ECO:0000313" key="2">
    <source>
        <dbReference type="Proteomes" id="UP001230207"/>
    </source>
</evidence>
<dbReference type="Proteomes" id="UP001230207">
    <property type="component" value="Unassembled WGS sequence"/>
</dbReference>
<comment type="caution">
    <text evidence="1">The sequence shown here is derived from an EMBL/GenBank/DDBJ whole genome shotgun (WGS) entry which is preliminary data.</text>
</comment>
<reference evidence="1 2" key="1">
    <citation type="submission" date="2023-07" db="EMBL/GenBank/DDBJ databases">
        <title>Genomic Encyclopedia of Type Strains, Phase IV (KMG-IV): sequencing the most valuable type-strain genomes for metagenomic binning, comparative biology and taxonomic classification.</title>
        <authorList>
            <person name="Goeker M."/>
        </authorList>
    </citation>
    <scope>NUCLEOTIDE SEQUENCE [LARGE SCALE GENOMIC DNA]</scope>
    <source>
        <strain evidence="1 2">DSM 1112</strain>
    </source>
</reference>
<gene>
    <name evidence="1" type="ORF">QO002_000741</name>
</gene>
<name>A0ABU0BK40_9HYPH</name>
<evidence type="ECO:0000313" key="1">
    <source>
        <dbReference type="EMBL" id="MDQ0318603.1"/>
    </source>
</evidence>
<accession>A0ABU0BK40</accession>
<protein>
    <submittedName>
        <fullName evidence="1">Uncharacterized protein</fullName>
    </submittedName>
</protein>
<organism evidence="1 2">
    <name type="scientific">Pararhizobium capsulatum DSM 1112</name>
    <dbReference type="NCBI Taxonomy" id="1121113"/>
    <lineage>
        <taxon>Bacteria</taxon>
        <taxon>Pseudomonadati</taxon>
        <taxon>Pseudomonadota</taxon>
        <taxon>Alphaproteobacteria</taxon>
        <taxon>Hyphomicrobiales</taxon>
        <taxon>Rhizobiaceae</taxon>
        <taxon>Rhizobium/Agrobacterium group</taxon>
        <taxon>Pararhizobium</taxon>
    </lineage>
</organism>